<feature type="signal peptide" evidence="1">
    <location>
        <begin position="1"/>
        <end position="17"/>
    </location>
</feature>
<sequence>MLKSILYLSCLGSAVLAVPSPVQNANVERAAAAIPPKITKQSQLDDIFEGLKGDATELALGASALADVFSAIVPGPSPTDIAAEISSVASVYKAHPTAFFESAATLILNGLAPEGLINDFIAETPFTNSDNNINLRPAIPPVYPRKGLTDAPYSISENKLRSAIYIPKEFTYGKIRPVIFVPGTGAYAGSNFLPNLGKVFKGSSYADAVYLNIPKASLDDVQINAEYVAYAINYISAISGHKQVAIVSWSAGSIDTTWAHQYWPSTIDATKNMVSISGDRHGTVLAYLLSPAFPKIPSTPAIIQQEYNSTFIRTLRNGGGASAYVPTTSVYSIFDEIVQPQAGPDASAFVRDDRHVGVTNIEIQQVCTLLQPGGTLYSHEGVLYNALAVAAAIDALKSGGAADLKRIDLPKVCQEIADERLSIVDVLATEAVIPIAAFEIAAYNPKVFEEPAIKPYAQKDIPA</sequence>
<dbReference type="PANTHER" id="PTHR37574">
    <property type="entry name" value="LIPASE B"/>
    <property type="match status" value="1"/>
</dbReference>
<accession>A0ABR4CQW9</accession>
<dbReference type="InterPro" id="IPR053228">
    <property type="entry name" value="Stereospecific_Lipase"/>
</dbReference>
<organism evidence="2 3">
    <name type="scientific">Oculimacula yallundae</name>
    <dbReference type="NCBI Taxonomy" id="86028"/>
    <lineage>
        <taxon>Eukaryota</taxon>
        <taxon>Fungi</taxon>
        <taxon>Dikarya</taxon>
        <taxon>Ascomycota</taxon>
        <taxon>Pezizomycotina</taxon>
        <taxon>Leotiomycetes</taxon>
        <taxon>Helotiales</taxon>
        <taxon>Ploettnerulaceae</taxon>
        <taxon>Oculimacula</taxon>
    </lineage>
</organism>
<evidence type="ECO:0000256" key="1">
    <source>
        <dbReference type="SAM" id="SignalP"/>
    </source>
</evidence>
<dbReference type="SUPFAM" id="SSF53474">
    <property type="entry name" value="alpha/beta-Hydrolases"/>
    <property type="match status" value="1"/>
</dbReference>
<dbReference type="EMBL" id="JAZHXI010000004">
    <property type="protein sequence ID" value="KAL2071972.1"/>
    <property type="molecule type" value="Genomic_DNA"/>
</dbReference>
<evidence type="ECO:0000313" key="3">
    <source>
        <dbReference type="Proteomes" id="UP001595075"/>
    </source>
</evidence>
<evidence type="ECO:0008006" key="4">
    <source>
        <dbReference type="Google" id="ProtNLM"/>
    </source>
</evidence>
<protein>
    <recommendedName>
        <fullName evidence="4">Lipase B</fullName>
    </recommendedName>
</protein>
<name>A0ABR4CQW9_9HELO</name>
<dbReference type="Proteomes" id="UP001595075">
    <property type="component" value="Unassembled WGS sequence"/>
</dbReference>
<comment type="caution">
    <text evidence="2">The sequence shown here is derived from an EMBL/GenBank/DDBJ whole genome shotgun (WGS) entry which is preliminary data.</text>
</comment>
<dbReference type="InterPro" id="IPR029058">
    <property type="entry name" value="AB_hydrolase_fold"/>
</dbReference>
<proteinExistence type="predicted"/>
<keyword evidence="1" id="KW-0732">Signal</keyword>
<dbReference type="Gene3D" id="3.40.50.1820">
    <property type="entry name" value="alpha/beta hydrolase"/>
    <property type="match status" value="1"/>
</dbReference>
<dbReference type="PANTHER" id="PTHR37574:SF1">
    <property type="entry name" value="LIPASE B"/>
    <property type="match status" value="1"/>
</dbReference>
<reference evidence="2 3" key="1">
    <citation type="journal article" date="2024" name="Commun. Biol.">
        <title>Comparative genomic analysis of thermophilic fungi reveals convergent evolutionary adaptations and gene losses.</title>
        <authorList>
            <person name="Steindorff A.S."/>
            <person name="Aguilar-Pontes M.V."/>
            <person name="Robinson A.J."/>
            <person name="Andreopoulos B."/>
            <person name="LaButti K."/>
            <person name="Kuo A."/>
            <person name="Mondo S."/>
            <person name="Riley R."/>
            <person name="Otillar R."/>
            <person name="Haridas S."/>
            <person name="Lipzen A."/>
            <person name="Grimwood J."/>
            <person name="Schmutz J."/>
            <person name="Clum A."/>
            <person name="Reid I.D."/>
            <person name="Moisan M.C."/>
            <person name="Butler G."/>
            <person name="Nguyen T.T.M."/>
            <person name="Dewar K."/>
            <person name="Conant G."/>
            <person name="Drula E."/>
            <person name="Henrissat B."/>
            <person name="Hansel C."/>
            <person name="Singer S."/>
            <person name="Hutchinson M.I."/>
            <person name="de Vries R.P."/>
            <person name="Natvig D.O."/>
            <person name="Powell A.J."/>
            <person name="Tsang A."/>
            <person name="Grigoriev I.V."/>
        </authorList>
    </citation>
    <scope>NUCLEOTIDE SEQUENCE [LARGE SCALE GENOMIC DNA]</scope>
    <source>
        <strain evidence="2 3">CBS 494.80</strain>
    </source>
</reference>
<feature type="chain" id="PRO_5046577755" description="Lipase B" evidence="1">
    <location>
        <begin position="18"/>
        <end position="463"/>
    </location>
</feature>
<keyword evidence="3" id="KW-1185">Reference proteome</keyword>
<evidence type="ECO:0000313" key="2">
    <source>
        <dbReference type="EMBL" id="KAL2071972.1"/>
    </source>
</evidence>
<gene>
    <name evidence="2" type="ORF">VTL71DRAFT_11315</name>
</gene>